<dbReference type="PANTHER" id="PTHR11675:SF101">
    <property type="entry name" value="POLYPEPTIDE N-ACETYLGALACTOSAMINYLTRANSFERASE 5"/>
    <property type="match status" value="1"/>
</dbReference>
<keyword evidence="8" id="KW-0479">Metal-binding</keyword>
<dbReference type="GO" id="GO:0004653">
    <property type="term" value="F:polypeptide N-acetylgalactosaminyltransferase activity"/>
    <property type="evidence" value="ECO:0007669"/>
    <property type="project" value="UniProtKB-ARBA"/>
</dbReference>
<dbReference type="EC" id="2.4.1.-" evidence="17"/>
<evidence type="ECO:0000256" key="11">
    <source>
        <dbReference type="ARBA" id="ARBA00022989"/>
    </source>
</evidence>
<dbReference type="GO" id="GO:0030246">
    <property type="term" value="F:carbohydrate binding"/>
    <property type="evidence" value="ECO:0007669"/>
    <property type="project" value="UniProtKB-KW"/>
</dbReference>
<protein>
    <recommendedName>
        <fullName evidence="17">Polypeptide N-acetylgalactosaminyltransferase</fullName>
        <ecNumber evidence="17">2.4.1.-</ecNumber>
    </recommendedName>
    <alternativeName>
        <fullName evidence="17">Protein-UDP acetylgalactosaminyltransferase</fullName>
    </alternativeName>
</protein>
<keyword evidence="6 17" id="KW-0808">Transferase</keyword>
<evidence type="ECO:0000256" key="2">
    <source>
        <dbReference type="ARBA" id="ARBA00004323"/>
    </source>
</evidence>
<keyword evidence="14 17" id="KW-1015">Disulfide bond</keyword>
<accession>A0A811LLB5</accession>
<keyword evidence="13" id="KW-0472">Membrane</keyword>
<proteinExistence type="inferred from homology"/>
<comment type="subcellular location">
    <subcellularLocation>
        <location evidence="2 17">Golgi apparatus membrane</location>
        <topology evidence="2 17">Single-pass type II membrane protein</topology>
    </subcellularLocation>
</comment>
<dbReference type="InterPro" id="IPR029044">
    <property type="entry name" value="Nucleotide-diphossugar_trans"/>
</dbReference>
<dbReference type="InterPro" id="IPR000772">
    <property type="entry name" value="Ricin_B_lectin"/>
</dbReference>
<dbReference type="Proteomes" id="UP000614601">
    <property type="component" value="Unassembled WGS sequence"/>
</dbReference>
<keyword evidence="5 17" id="KW-0328">Glycosyltransferase</keyword>
<dbReference type="Gene3D" id="2.80.10.50">
    <property type="match status" value="1"/>
</dbReference>
<evidence type="ECO:0000256" key="17">
    <source>
        <dbReference type="RuleBase" id="RU361242"/>
    </source>
</evidence>
<comment type="caution">
    <text evidence="20">The sequence shown here is derived from an EMBL/GenBank/DDBJ whole genome shotgun (WGS) entry which is preliminary data.</text>
</comment>
<dbReference type="AlphaFoldDB" id="A0A811LLB5"/>
<dbReference type="InterPro" id="IPR035992">
    <property type="entry name" value="Ricin_B-like_lectins"/>
</dbReference>
<dbReference type="UniPathway" id="UPA00378"/>
<dbReference type="PANTHER" id="PTHR11675">
    <property type="entry name" value="N-ACETYLGALACTOSAMINYLTRANSFERASE"/>
    <property type="match status" value="1"/>
</dbReference>
<gene>
    <name evidence="20" type="ORF">BOKJ2_LOCUS12405</name>
</gene>
<evidence type="ECO:0000256" key="12">
    <source>
        <dbReference type="ARBA" id="ARBA00023034"/>
    </source>
</evidence>
<keyword evidence="10" id="KW-0735">Signal-anchor</keyword>
<evidence type="ECO:0000256" key="16">
    <source>
        <dbReference type="ARBA" id="ARBA00023211"/>
    </source>
</evidence>
<feature type="domain" description="Glycosyltransferase 2-like" evidence="18">
    <location>
        <begin position="168"/>
        <end position="356"/>
    </location>
</feature>
<organism evidence="20 21">
    <name type="scientific">Bursaphelenchus okinawaensis</name>
    <dbReference type="NCBI Taxonomy" id="465554"/>
    <lineage>
        <taxon>Eukaryota</taxon>
        <taxon>Metazoa</taxon>
        <taxon>Ecdysozoa</taxon>
        <taxon>Nematoda</taxon>
        <taxon>Chromadorea</taxon>
        <taxon>Rhabditida</taxon>
        <taxon>Tylenchina</taxon>
        <taxon>Tylenchomorpha</taxon>
        <taxon>Aphelenchoidea</taxon>
        <taxon>Aphelenchoididae</taxon>
        <taxon>Bursaphelenchus</taxon>
    </lineage>
</organism>
<feature type="domain" description="Ricin B lectin" evidence="19">
    <location>
        <begin position="481"/>
        <end position="591"/>
    </location>
</feature>
<evidence type="ECO:0000313" key="20">
    <source>
        <dbReference type="EMBL" id="CAD5227902.1"/>
    </source>
</evidence>
<name>A0A811LLB5_9BILA</name>
<dbReference type="GO" id="GO:0046872">
    <property type="term" value="F:metal ion binding"/>
    <property type="evidence" value="ECO:0007669"/>
    <property type="project" value="UniProtKB-KW"/>
</dbReference>
<dbReference type="OrthoDB" id="330637at2759"/>
<evidence type="ECO:0000259" key="19">
    <source>
        <dbReference type="Pfam" id="PF00652"/>
    </source>
</evidence>
<dbReference type="EMBL" id="CAJFDH010000006">
    <property type="protein sequence ID" value="CAD5227902.1"/>
    <property type="molecule type" value="Genomic_DNA"/>
</dbReference>
<keyword evidence="15" id="KW-0325">Glycoprotein</keyword>
<evidence type="ECO:0000256" key="1">
    <source>
        <dbReference type="ARBA" id="ARBA00001936"/>
    </source>
</evidence>
<dbReference type="CDD" id="cd02510">
    <property type="entry name" value="pp-GalNAc-T"/>
    <property type="match status" value="1"/>
</dbReference>
<comment type="cofactor">
    <cofactor evidence="1 17">
        <name>Mn(2+)</name>
        <dbReference type="ChEBI" id="CHEBI:29035"/>
    </cofactor>
</comment>
<sequence>MAKKVNKTKEQAPSNRRLFSWPCLFLFTAAAIGLGIYTTDVKSIDDIIRRFTDSKVKQAPQKPTAIIYNGPKRILEAKLEDLDEIDQRLKKEIGHFNYDLYGPGLHNVPVKLPAELKAKSEARFGENNFDVVVSDLVSINRQLTDVRNKACQRRFTMASTPKDLPKASLIIVFHNEAFSTLIRTLHSIITRTPTYLIHEIVLVDDLSDRDWLQEPLERYIKEFPFKNIKLIRLPERSGLIKARLVASEASSGDVLLFLDAHIEVTKNWIQPLLIRVKEEPNVLVAPLIDVIDLDNFEYRTTIDGLVGAFNWRLTYSWTNIDEVENKRRGGDKAAPVKTPVIAGGLFAIRRDYFYELGTYDEDMKVWGGENVEISMRAWRCGGQLEIHPCSRVGHVFRKVTPYTFPGGVEEMISHNEIRTAKVWLDEYQPFYFNTHPFSKKVKVGSVEKRLALKDKLNCKSFRWYIKNIYRMSPFPLEYQFMGRIRSTTDNFCVDSRQQKQGKLFIAELEDFGNHQLWVLDNEGVLYNDHACIKFNGYEAEVIPFEYTKNGCARFDYNPETKQFTERSTGMCLARNNILGWLDYCSHQENTQWNVEVLVKPESTSDE</sequence>
<evidence type="ECO:0000259" key="18">
    <source>
        <dbReference type="Pfam" id="PF00535"/>
    </source>
</evidence>
<evidence type="ECO:0000256" key="10">
    <source>
        <dbReference type="ARBA" id="ARBA00022968"/>
    </source>
</evidence>
<evidence type="ECO:0000256" key="9">
    <source>
        <dbReference type="ARBA" id="ARBA00022734"/>
    </source>
</evidence>
<dbReference type="InterPro" id="IPR045885">
    <property type="entry name" value="GalNAc-T"/>
</dbReference>
<evidence type="ECO:0000256" key="15">
    <source>
        <dbReference type="ARBA" id="ARBA00023180"/>
    </source>
</evidence>
<evidence type="ECO:0000256" key="3">
    <source>
        <dbReference type="ARBA" id="ARBA00004922"/>
    </source>
</evidence>
<comment type="similarity">
    <text evidence="4 17">Belongs to the glycosyltransferase 2 family. GalNAc-T subfamily.</text>
</comment>
<dbReference type="SUPFAM" id="SSF50370">
    <property type="entry name" value="Ricin B-like lectins"/>
    <property type="match status" value="1"/>
</dbReference>
<evidence type="ECO:0000313" key="21">
    <source>
        <dbReference type="Proteomes" id="UP000614601"/>
    </source>
</evidence>
<evidence type="ECO:0000256" key="6">
    <source>
        <dbReference type="ARBA" id="ARBA00022679"/>
    </source>
</evidence>
<keyword evidence="11" id="KW-1133">Transmembrane helix</keyword>
<dbReference type="GO" id="GO:0000139">
    <property type="term" value="C:Golgi membrane"/>
    <property type="evidence" value="ECO:0007669"/>
    <property type="project" value="UniProtKB-SubCell"/>
</dbReference>
<dbReference type="GO" id="GO:0006493">
    <property type="term" value="P:protein O-linked glycosylation"/>
    <property type="evidence" value="ECO:0007669"/>
    <property type="project" value="TreeGrafter"/>
</dbReference>
<dbReference type="Pfam" id="PF00535">
    <property type="entry name" value="Glycos_transf_2"/>
    <property type="match status" value="1"/>
</dbReference>
<dbReference type="SUPFAM" id="SSF53448">
    <property type="entry name" value="Nucleotide-diphospho-sugar transferases"/>
    <property type="match status" value="1"/>
</dbReference>
<evidence type="ECO:0000256" key="5">
    <source>
        <dbReference type="ARBA" id="ARBA00022676"/>
    </source>
</evidence>
<evidence type="ECO:0000256" key="14">
    <source>
        <dbReference type="ARBA" id="ARBA00023157"/>
    </source>
</evidence>
<reference evidence="20" key="1">
    <citation type="submission" date="2020-09" db="EMBL/GenBank/DDBJ databases">
        <authorList>
            <person name="Kikuchi T."/>
        </authorList>
    </citation>
    <scope>NUCLEOTIDE SEQUENCE</scope>
    <source>
        <strain evidence="20">SH1</strain>
    </source>
</reference>
<dbReference type="Proteomes" id="UP000783686">
    <property type="component" value="Unassembled WGS sequence"/>
</dbReference>
<keyword evidence="7" id="KW-0812">Transmembrane</keyword>
<evidence type="ECO:0000256" key="4">
    <source>
        <dbReference type="ARBA" id="ARBA00005680"/>
    </source>
</evidence>
<dbReference type="InterPro" id="IPR001173">
    <property type="entry name" value="Glyco_trans_2-like"/>
</dbReference>
<keyword evidence="12 17" id="KW-0333">Golgi apparatus</keyword>
<keyword evidence="16 17" id="KW-0464">Manganese</keyword>
<keyword evidence="21" id="KW-1185">Reference proteome</keyword>
<dbReference type="Gene3D" id="3.90.550.10">
    <property type="entry name" value="Spore Coat Polysaccharide Biosynthesis Protein SpsA, Chain A"/>
    <property type="match status" value="1"/>
</dbReference>
<dbReference type="FunFam" id="3.90.550.10:FF:000021">
    <property type="entry name" value="Polypeptide N-acetylgalactosaminyltransferase"/>
    <property type="match status" value="1"/>
</dbReference>
<dbReference type="Pfam" id="PF00652">
    <property type="entry name" value="Ricin_B_lectin"/>
    <property type="match status" value="1"/>
</dbReference>
<evidence type="ECO:0000256" key="7">
    <source>
        <dbReference type="ARBA" id="ARBA00022692"/>
    </source>
</evidence>
<keyword evidence="9 17" id="KW-0430">Lectin</keyword>
<comment type="pathway">
    <text evidence="3 17">Protein modification; protein glycosylation.</text>
</comment>
<evidence type="ECO:0000256" key="13">
    <source>
        <dbReference type="ARBA" id="ARBA00023136"/>
    </source>
</evidence>
<dbReference type="EMBL" id="CAJFCW020000006">
    <property type="protein sequence ID" value="CAG9123811.1"/>
    <property type="molecule type" value="Genomic_DNA"/>
</dbReference>
<evidence type="ECO:0000256" key="8">
    <source>
        <dbReference type="ARBA" id="ARBA00022723"/>
    </source>
</evidence>